<sequence length="672" mass="77160">MPLFKRKPFSLLEPPKDLDPKEKVFQIRFTREIFRDYSSIRDYINRLNLYRQRVWSCKISGKSNLTFEEALVSEHHAVSKAQKLPTELMAPVLRMIQYSTLGLYELVEKIYASLQEAVFEGLELHAKQDGSEAVCRILKILGSDGTKMYEVGWLLRDKTIISTSVIKGEDLIHRRPPVSRNTLKIFIRDATSQNAPWVIHENLAKRYGIPIEPPNDMMFGEGLQKKGRKRREDGPMGDLRKKMKNDEEHIDVPIKYPIDDLLVQPSADDHALSKRPPLATDFRVPKYSVGDLLMVWDFCLSFGRVLNLSPFSLADLENAICHKESNALLVEIHTAIFHLLIKDEGDYFTVLRTKNRKLKVTLVTWAEYFCDFLEMTKTEELSRNIATVRKGYYSLIDTDIKLKILRELVEEAITTSLVREKLSERVDQRQALAATKRESTRKAKDEQNSSIDGLQDGNESVDEQGKGKEEKDKNNISRSKTEGKRHGVQHLETEIEKLSIRSSPLGKDKHYNRYWFFRREGRLFVESADSKEWGYYSTKEELDALMSSLNVKGIRERAFKRQLDKLYSKISNALEKRSKEITHKLLLEEAVLRRSTRVRAQPRDNPSMSFLKCALLDVELLNGVLRPCTDACGCEFVAADGTITISPSYMNYGNCQIGKEKGGNGSCTMQDE</sequence>
<evidence type="ECO:0008006" key="9">
    <source>
        <dbReference type="Google" id="ProtNLM"/>
    </source>
</evidence>
<evidence type="ECO:0000256" key="3">
    <source>
        <dbReference type="PROSITE-ProRule" id="PRU00475"/>
    </source>
</evidence>
<name>A0A0E0K148_ORYPU</name>
<dbReference type="Pfam" id="PF15613">
    <property type="entry name" value="WSD"/>
    <property type="match status" value="1"/>
</dbReference>
<proteinExistence type="predicted"/>
<dbReference type="SMART" id="SM00571">
    <property type="entry name" value="DDT"/>
    <property type="match status" value="1"/>
</dbReference>
<evidence type="ECO:0000256" key="1">
    <source>
        <dbReference type="ARBA" id="ARBA00004123"/>
    </source>
</evidence>
<comment type="subcellular location">
    <subcellularLocation>
        <location evidence="1 3">Nucleus</location>
    </subcellularLocation>
</comment>
<dbReference type="eggNOG" id="KOG1245">
    <property type="taxonomic scope" value="Eukaryota"/>
</dbReference>
<feature type="region of interest" description="Disordered" evidence="4">
    <location>
        <begin position="224"/>
        <end position="244"/>
    </location>
</feature>
<dbReference type="InterPro" id="IPR053271">
    <property type="entry name" value="DDT_domain"/>
</dbReference>
<dbReference type="GO" id="GO:0000785">
    <property type="term" value="C:chromatin"/>
    <property type="evidence" value="ECO:0007669"/>
    <property type="project" value="UniProtKB-ARBA"/>
</dbReference>
<evidence type="ECO:0000256" key="2">
    <source>
        <dbReference type="ARBA" id="ARBA00023242"/>
    </source>
</evidence>
<keyword evidence="8" id="KW-1185">Reference proteome</keyword>
<feature type="compositionally biased region" description="Basic and acidic residues" evidence="4">
    <location>
        <begin position="435"/>
        <end position="447"/>
    </location>
</feature>
<feature type="domain" description="WAC" evidence="6">
    <location>
        <begin position="22"/>
        <end position="131"/>
    </location>
</feature>
<evidence type="ECO:0000259" key="5">
    <source>
        <dbReference type="PROSITE" id="PS50827"/>
    </source>
</evidence>
<dbReference type="Pfam" id="PF02791">
    <property type="entry name" value="DDT"/>
    <property type="match status" value="1"/>
</dbReference>
<dbReference type="Pfam" id="PF10537">
    <property type="entry name" value="WAC_Acf1_DNA_bd"/>
    <property type="match status" value="1"/>
</dbReference>
<accession>A0A0E0K148</accession>
<dbReference type="EnsemblPlants" id="OPUNC02G18470.1">
    <property type="protein sequence ID" value="OPUNC02G18470.1"/>
    <property type="gene ID" value="OPUNC02G18470"/>
</dbReference>
<dbReference type="HOGENOM" id="CLU_012516_0_0_1"/>
<evidence type="ECO:0000313" key="8">
    <source>
        <dbReference type="Proteomes" id="UP000026962"/>
    </source>
</evidence>
<dbReference type="AlphaFoldDB" id="A0A0E0K148"/>
<evidence type="ECO:0000313" key="7">
    <source>
        <dbReference type="EnsemblPlants" id="OPUNC02G18470.1"/>
    </source>
</evidence>
<dbReference type="PANTHER" id="PTHR15546:SF8">
    <property type="entry name" value="OS02G0556900 PROTEIN"/>
    <property type="match status" value="1"/>
</dbReference>
<feature type="compositionally biased region" description="Basic and acidic residues" evidence="4">
    <location>
        <begin position="230"/>
        <end position="244"/>
    </location>
</feature>
<evidence type="ECO:0000259" key="6">
    <source>
        <dbReference type="PROSITE" id="PS51136"/>
    </source>
</evidence>
<reference evidence="7" key="2">
    <citation type="submission" date="2018-05" db="EMBL/GenBank/DDBJ databases">
        <title>OpunRS2 (Oryza punctata Reference Sequence Version 2).</title>
        <authorList>
            <person name="Zhang J."/>
            <person name="Kudrna D."/>
            <person name="Lee S."/>
            <person name="Talag J."/>
            <person name="Welchert J."/>
            <person name="Wing R.A."/>
        </authorList>
    </citation>
    <scope>NUCLEOTIDE SEQUENCE [LARGE SCALE GENOMIC DNA]</scope>
</reference>
<feature type="domain" description="DDT" evidence="5">
    <location>
        <begin position="286"/>
        <end position="346"/>
    </location>
</feature>
<feature type="compositionally biased region" description="Basic and acidic residues" evidence="4">
    <location>
        <begin position="463"/>
        <end position="490"/>
    </location>
</feature>
<keyword evidence="2 3" id="KW-0539">Nucleus</keyword>
<dbReference type="InterPro" id="IPR018501">
    <property type="entry name" value="DDT_dom"/>
</dbReference>
<dbReference type="GO" id="GO:0005634">
    <property type="term" value="C:nucleus"/>
    <property type="evidence" value="ECO:0007669"/>
    <property type="project" value="UniProtKB-SubCell"/>
</dbReference>
<dbReference type="STRING" id="4537.A0A0E0K148"/>
<dbReference type="Gramene" id="OPUNC02G18470.1">
    <property type="protein sequence ID" value="OPUNC02G18470.1"/>
    <property type="gene ID" value="OPUNC02G18470"/>
</dbReference>
<dbReference type="PROSITE" id="PS51136">
    <property type="entry name" value="WAC"/>
    <property type="match status" value="1"/>
</dbReference>
<feature type="region of interest" description="Disordered" evidence="4">
    <location>
        <begin position="433"/>
        <end position="490"/>
    </location>
</feature>
<protein>
    <recommendedName>
        <fullName evidence="9">DDT domain-containing protein</fullName>
    </recommendedName>
</protein>
<organism evidence="7">
    <name type="scientific">Oryza punctata</name>
    <name type="common">Red rice</name>
    <dbReference type="NCBI Taxonomy" id="4537"/>
    <lineage>
        <taxon>Eukaryota</taxon>
        <taxon>Viridiplantae</taxon>
        <taxon>Streptophyta</taxon>
        <taxon>Embryophyta</taxon>
        <taxon>Tracheophyta</taxon>
        <taxon>Spermatophyta</taxon>
        <taxon>Magnoliopsida</taxon>
        <taxon>Liliopsida</taxon>
        <taxon>Poales</taxon>
        <taxon>Poaceae</taxon>
        <taxon>BOP clade</taxon>
        <taxon>Oryzoideae</taxon>
        <taxon>Oryzeae</taxon>
        <taxon>Oryzinae</taxon>
        <taxon>Oryza</taxon>
    </lineage>
</organism>
<dbReference type="Proteomes" id="UP000026962">
    <property type="component" value="Chromosome 2"/>
</dbReference>
<dbReference type="InterPro" id="IPR013136">
    <property type="entry name" value="WSTF_Acf1_Cbp146"/>
</dbReference>
<evidence type="ECO:0000256" key="4">
    <source>
        <dbReference type="SAM" id="MobiDB-lite"/>
    </source>
</evidence>
<reference evidence="7" key="1">
    <citation type="submission" date="2015-04" db="UniProtKB">
        <authorList>
            <consortium name="EnsemblPlants"/>
        </authorList>
    </citation>
    <scope>IDENTIFICATION</scope>
</reference>
<dbReference type="OMA" id="FVEVHCA"/>
<dbReference type="PANTHER" id="PTHR15546">
    <property type="entry name" value="BROMODOMAIN ADJACENT TO ZINC FINGER DOMAIN, 2A"/>
    <property type="match status" value="1"/>
</dbReference>
<dbReference type="InterPro" id="IPR028941">
    <property type="entry name" value="WHIM2_dom"/>
</dbReference>
<dbReference type="PROSITE" id="PS50827">
    <property type="entry name" value="DDT"/>
    <property type="match status" value="1"/>
</dbReference>